<protein>
    <submittedName>
        <fullName evidence="3">FAD-binding oxidoreductase</fullName>
    </submittedName>
</protein>
<keyword evidence="1" id="KW-0560">Oxidoreductase</keyword>
<dbReference type="InterPro" id="IPR006076">
    <property type="entry name" value="FAD-dep_OxRdtase"/>
</dbReference>
<dbReference type="Proteomes" id="UP000326287">
    <property type="component" value="Chromosome"/>
</dbReference>
<dbReference type="RefSeq" id="WP_152660455.1">
    <property type="nucleotide sequence ID" value="NZ_CP036422.1"/>
</dbReference>
<name>A0A5P9NGL3_9GAMM</name>
<dbReference type="PANTHER" id="PTHR13847:SF289">
    <property type="entry name" value="GLYCINE OXIDASE"/>
    <property type="match status" value="1"/>
</dbReference>
<feature type="domain" description="FAD dependent oxidoreductase" evidence="2">
    <location>
        <begin position="3"/>
        <end position="238"/>
    </location>
</feature>
<organism evidence="3 4">
    <name type="scientific">Halioglobus maricola</name>
    <dbReference type="NCBI Taxonomy" id="2601894"/>
    <lineage>
        <taxon>Bacteria</taxon>
        <taxon>Pseudomonadati</taxon>
        <taxon>Pseudomonadota</taxon>
        <taxon>Gammaproteobacteria</taxon>
        <taxon>Cellvibrionales</taxon>
        <taxon>Halieaceae</taxon>
        <taxon>Halioglobus</taxon>
    </lineage>
</organism>
<dbReference type="InterPro" id="IPR036188">
    <property type="entry name" value="FAD/NAD-bd_sf"/>
</dbReference>
<sequence>MKTAVIGAGIQGTSIALELASRGIEVDLFDLEDQPLNGSSRHTEGKIHLGYVYANDPCMATADLMISGAKVFTPLLRRWVGPDFDQVPVSEHFEYVIHKDSILSAEALNAAYREIDRRIQGTDNWNYLGQRTLQQAVTLPEREWKNRYGSTVAAVYRTDERAVDPHALADLLVKAIANEPRIRFLAGAKVNSIDRDERSLRTLDQHGSKLIYGPYDHVVNCAWAGRLAIDSTLGIKPTEPWNFRMKYFLRLGASAPVAFQSATIVLGPFGDVVRYGESTYLSWYPAGRRGWTSDIEPPQWPQPPSEEIASQIQEGIIAGLSTVILGANKVKPSNCEVAGGVIYALGSTEVDDPESTLHKRSSTGPITMDGWYHSVDTGKYTTAPLFALQTADRISPL</sequence>
<dbReference type="Gene3D" id="3.30.9.10">
    <property type="entry name" value="D-Amino Acid Oxidase, subunit A, domain 2"/>
    <property type="match status" value="1"/>
</dbReference>
<evidence type="ECO:0000313" key="3">
    <source>
        <dbReference type="EMBL" id="QFU74344.1"/>
    </source>
</evidence>
<dbReference type="OrthoDB" id="18526at2"/>
<gene>
    <name evidence="3" type="ORF">EY643_01030</name>
</gene>
<dbReference type="Pfam" id="PF01266">
    <property type="entry name" value="DAO"/>
    <property type="match status" value="1"/>
</dbReference>
<dbReference type="GO" id="GO:0005737">
    <property type="term" value="C:cytoplasm"/>
    <property type="evidence" value="ECO:0007669"/>
    <property type="project" value="TreeGrafter"/>
</dbReference>
<reference evidence="3 4" key="1">
    <citation type="submission" date="2019-02" db="EMBL/GenBank/DDBJ databases">
        <authorList>
            <person name="Li S.-H."/>
        </authorList>
    </citation>
    <scope>NUCLEOTIDE SEQUENCE [LARGE SCALE GENOMIC DNA]</scope>
    <source>
        <strain evidence="3 4">IMCC14385</strain>
    </source>
</reference>
<dbReference type="GO" id="GO:0016491">
    <property type="term" value="F:oxidoreductase activity"/>
    <property type="evidence" value="ECO:0007669"/>
    <property type="project" value="UniProtKB-KW"/>
</dbReference>
<dbReference type="Gene3D" id="3.50.50.60">
    <property type="entry name" value="FAD/NAD(P)-binding domain"/>
    <property type="match status" value="1"/>
</dbReference>
<dbReference type="AlphaFoldDB" id="A0A5P9NGL3"/>
<dbReference type="PANTHER" id="PTHR13847">
    <property type="entry name" value="SARCOSINE DEHYDROGENASE-RELATED"/>
    <property type="match status" value="1"/>
</dbReference>
<dbReference type="SUPFAM" id="SSF51905">
    <property type="entry name" value="FAD/NAD(P)-binding domain"/>
    <property type="match status" value="1"/>
</dbReference>
<proteinExistence type="predicted"/>
<dbReference type="KEGG" id="halc:EY643_01030"/>
<keyword evidence="4" id="KW-1185">Reference proteome</keyword>
<dbReference type="EMBL" id="CP036422">
    <property type="protein sequence ID" value="QFU74344.1"/>
    <property type="molecule type" value="Genomic_DNA"/>
</dbReference>
<evidence type="ECO:0000313" key="4">
    <source>
        <dbReference type="Proteomes" id="UP000326287"/>
    </source>
</evidence>
<evidence type="ECO:0000259" key="2">
    <source>
        <dbReference type="Pfam" id="PF01266"/>
    </source>
</evidence>
<accession>A0A5P9NGL3</accession>
<evidence type="ECO:0000256" key="1">
    <source>
        <dbReference type="ARBA" id="ARBA00023002"/>
    </source>
</evidence>